<dbReference type="AlphaFoldDB" id="A0A941DVE6"/>
<evidence type="ECO:0000313" key="3">
    <source>
        <dbReference type="EMBL" id="MBR7795824.1"/>
    </source>
</evidence>
<keyword evidence="4" id="KW-1185">Reference proteome</keyword>
<dbReference type="Pfam" id="PF01368">
    <property type="entry name" value="DHH"/>
    <property type="match status" value="1"/>
</dbReference>
<dbReference type="SUPFAM" id="SSF64182">
    <property type="entry name" value="DHH phosphoesterases"/>
    <property type="match status" value="1"/>
</dbReference>
<protein>
    <submittedName>
        <fullName evidence="3">Bifunctional oligoribonuclease/PAP phosphatase NrnA</fullName>
    </submittedName>
</protein>
<gene>
    <name evidence="3" type="ORF">KCX74_07175</name>
</gene>
<dbReference type="InterPro" id="IPR051319">
    <property type="entry name" value="Oligoribo/pAp-PDE_c-di-AMP_PDE"/>
</dbReference>
<evidence type="ECO:0000313" key="4">
    <source>
        <dbReference type="Proteomes" id="UP000675284"/>
    </source>
</evidence>
<dbReference type="PANTHER" id="PTHR47618:SF1">
    <property type="entry name" value="BIFUNCTIONAL OLIGORIBONUCLEASE AND PAP PHOSPHATASE NRNA"/>
    <property type="match status" value="1"/>
</dbReference>
<dbReference type="InterPro" id="IPR003156">
    <property type="entry name" value="DHHA1_dom"/>
</dbReference>
<reference evidence="3" key="1">
    <citation type="submission" date="2021-04" db="EMBL/GenBank/DDBJ databases">
        <title>Isolation and polyphasic classification of algal microorganism.</title>
        <authorList>
            <person name="Wang S."/>
        </authorList>
    </citation>
    <scope>NUCLEOTIDE SEQUENCE</scope>
    <source>
        <strain evidence="3">720a</strain>
    </source>
</reference>
<feature type="domain" description="DHHA1" evidence="2">
    <location>
        <begin position="227"/>
        <end position="309"/>
    </location>
</feature>
<dbReference type="Gene3D" id="3.10.310.30">
    <property type="match status" value="1"/>
</dbReference>
<proteinExistence type="predicted"/>
<dbReference type="InterPro" id="IPR038763">
    <property type="entry name" value="DHH_sf"/>
</dbReference>
<evidence type="ECO:0000259" key="1">
    <source>
        <dbReference type="Pfam" id="PF01368"/>
    </source>
</evidence>
<dbReference type="Pfam" id="PF02272">
    <property type="entry name" value="DHHA1"/>
    <property type="match status" value="1"/>
</dbReference>
<dbReference type="Gene3D" id="3.90.1640.10">
    <property type="entry name" value="inorganic pyrophosphatase (n-terminal core)"/>
    <property type="match status" value="1"/>
</dbReference>
<sequence length="315" mass="35358">MLQEIIEAIKQYNTIIIHRHVRPDPDAIGSQVGLKALIKHSFPEKNVYAVGEEEDTLTFLARMDTISDEQYRGALVIVCDTANTERISDERYQLGSKWIKIDHHPNTDEYGDIQWINIGASSTSEMIYEFFIQAKNHGFSCNHEAARLLYAGIVGDTGRFLYPSTSKKTFQYAAELVTYSFDRTALYDGIYNVKANIAKLRGYILQNFTLSPSGMSSVKLTKQILEEFQVQPTDTGQLVTALGDVEGICAWVIFIEEDEIIRVRLRSKGPVINELAAKFNGGGHPMASGASVSTWEEADRLVRELDEICVTYNNA</sequence>
<accession>A0A941DVE6</accession>
<feature type="domain" description="DDH" evidence="1">
    <location>
        <begin position="15"/>
        <end position="153"/>
    </location>
</feature>
<dbReference type="PANTHER" id="PTHR47618">
    <property type="entry name" value="BIFUNCTIONAL OLIGORIBONUCLEASE AND PAP PHOSPHATASE NRNA"/>
    <property type="match status" value="1"/>
</dbReference>
<comment type="caution">
    <text evidence="3">The sequence shown here is derived from an EMBL/GenBank/DDBJ whole genome shotgun (WGS) entry which is preliminary data.</text>
</comment>
<organism evidence="3 4">
    <name type="scientific">Virgibacillus salarius</name>
    <dbReference type="NCBI Taxonomy" id="447199"/>
    <lineage>
        <taxon>Bacteria</taxon>
        <taxon>Bacillati</taxon>
        <taxon>Bacillota</taxon>
        <taxon>Bacilli</taxon>
        <taxon>Bacillales</taxon>
        <taxon>Bacillaceae</taxon>
        <taxon>Virgibacillus</taxon>
    </lineage>
</organism>
<evidence type="ECO:0000259" key="2">
    <source>
        <dbReference type="Pfam" id="PF02272"/>
    </source>
</evidence>
<dbReference type="GO" id="GO:0003676">
    <property type="term" value="F:nucleic acid binding"/>
    <property type="evidence" value="ECO:0007669"/>
    <property type="project" value="InterPro"/>
</dbReference>
<dbReference type="RefSeq" id="WP_026681432.1">
    <property type="nucleotide sequence ID" value="NZ_CP115959.1"/>
</dbReference>
<dbReference type="Proteomes" id="UP000675284">
    <property type="component" value="Unassembled WGS sequence"/>
</dbReference>
<dbReference type="InterPro" id="IPR001667">
    <property type="entry name" value="DDH_dom"/>
</dbReference>
<name>A0A941DVE6_9BACI</name>
<dbReference type="EMBL" id="JAGSOT010000016">
    <property type="protein sequence ID" value="MBR7795824.1"/>
    <property type="molecule type" value="Genomic_DNA"/>
</dbReference>